<accession>A0A0K2VGE9</accession>
<protein>
    <submittedName>
        <fullName evidence="1">Uncharacterized protein</fullName>
    </submittedName>
</protein>
<sequence>MMTYNFRQIDPIPLKSRRTCRFEVFVILWNEYQSRYISINNSLYLSRGIVFLKRLIPNFLDQMTSVGCLLAKIPLAHIIAISWSISRLLVVHTSFLSFERASIIVHFIM</sequence>
<name>A0A0K2VGE9_LEPSM</name>
<dbReference type="EMBL" id="HACA01031916">
    <property type="protein sequence ID" value="CDW49277.1"/>
    <property type="molecule type" value="Transcribed_RNA"/>
</dbReference>
<proteinExistence type="predicted"/>
<evidence type="ECO:0000313" key="1">
    <source>
        <dbReference type="EMBL" id="CDW49277.1"/>
    </source>
</evidence>
<dbReference type="AlphaFoldDB" id="A0A0K2VGE9"/>
<organism evidence="1">
    <name type="scientific">Lepeophtheirus salmonis</name>
    <name type="common">Salmon louse</name>
    <name type="synonym">Caligus salmonis</name>
    <dbReference type="NCBI Taxonomy" id="72036"/>
    <lineage>
        <taxon>Eukaryota</taxon>
        <taxon>Metazoa</taxon>
        <taxon>Ecdysozoa</taxon>
        <taxon>Arthropoda</taxon>
        <taxon>Crustacea</taxon>
        <taxon>Multicrustacea</taxon>
        <taxon>Hexanauplia</taxon>
        <taxon>Copepoda</taxon>
        <taxon>Siphonostomatoida</taxon>
        <taxon>Caligidae</taxon>
        <taxon>Lepeophtheirus</taxon>
    </lineage>
</organism>
<reference evidence="1" key="1">
    <citation type="submission" date="2014-05" db="EMBL/GenBank/DDBJ databases">
        <authorList>
            <person name="Chronopoulou M."/>
        </authorList>
    </citation>
    <scope>NUCLEOTIDE SEQUENCE</scope>
    <source>
        <tissue evidence="1">Whole organism</tissue>
    </source>
</reference>